<keyword evidence="9" id="KW-1185">Reference proteome</keyword>
<dbReference type="GeneID" id="6014556"/>
<evidence type="ECO:0000256" key="3">
    <source>
        <dbReference type="ARBA" id="ARBA00022692"/>
    </source>
</evidence>
<evidence type="ECO:0000313" key="9">
    <source>
        <dbReference type="Proteomes" id="UP000001861"/>
    </source>
</evidence>
<dbReference type="InterPro" id="IPR011701">
    <property type="entry name" value="MFS"/>
</dbReference>
<dbReference type="InterPro" id="IPR036259">
    <property type="entry name" value="MFS_trans_sf"/>
</dbReference>
<dbReference type="InterPro" id="IPR020846">
    <property type="entry name" value="MFS_dom"/>
</dbReference>
<dbReference type="Pfam" id="PF07690">
    <property type="entry name" value="MFS_1"/>
    <property type="match status" value="1"/>
</dbReference>
<comment type="caution">
    <text evidence="8">The sequence shown here is derived from an EMBL/GenBank/DDBJ whole genome shotgun (WGS) entry which is preliminary data.</text>
</comment>
<dbReference type="OrthoDB" id="3639251at2759"/>
<keyword evidence="5 6" id="KW-0472">Membrane</keyword>
<feature type="transmembrane region" description="Helical" evidence="6">
    <location>
        <begin position="388"/>
        <end position="407"/>
    </location>
</feature>
<organism evidence="8 9">
    <name type="scientific">Coprinopsis cinerea (strain Okayama-7 / 130 / ATCC MYA-4618 / FGSC 9003)</name>
    <name type="common">Inky cap fungus</name>
    <name type="synonym">Hormographiella aspergillata</name>
    <dbReference type="NCBI Taxonomy" id="240176"/>
    <lineage>
        <taxon>Eukaryota</taxon>
        <taxon>Fungi</taxon>
        <taxon>Dikarya</taxon>
        <taxon>Basidiomycota</taxon>
        <taxon>Agaricomycotina</taxon>
        <taxon>Agaricomycetes</taxon>
        <taxon>Agaricomycetidae</taxon>
        <taxon>Agaricales</taxon>
        <taxon>Agaricineae</taxon>
        <taxon>Psathyrellaceae</taxon>
        <taxon>Coprinopsis</taxon>
    </lineage>
</organism>
<feature type="transmembrane region" description="Helical" evidence="6">
    <location>
        <begin position="190"/>
        <end position="211"/>
    </location>
</feature>
<feature type="domain" description="Major facilitator superfamily (MFS) profile" evidence="7">
    <location>
        <begin position="58"/>
        <end position="467"/>
    </location>
</feature>
<dbReference type="SUPFAM" id="SSF103473">
    <property type="entry name" value="MFS general substrate transporter"/>
    <property type="match status" value="1"/>
</dbReference>
<comment type="subcellular location">
    <subcellularLocation>
        <location evidence="1">Membrane</location>
        <topology evidence="1">Multi-pass membrane protein</topology>
    </subcellularLocation>
</comment>
<protein>
    <recommendedName>
        <fullName evidence="7">Major facilitator superfamily (MFS) profile domain-containing protein</fullName>
    </recommendedName>
</protein>
<dbReference type="Proteomes" id="UP000001861">
    <property type="component" value="Unassembled WGS sequence"/>
</dbReference>
<feature type="transmembrane region" description="Helical" evidence="6">
    <location>
        <begin position="223"/>
        <end position="245"/>
    </location>
</feature>
<dbReference type="InParanoid" id="A8P0R1"/>
<evidence type="ECO:0000313" key="8">
    <source>
        <dbReference type="EMBL" id="EAU83827.2"/>
    </source>
</evidence>
<dbReference type="eggNOG" id="KOG2533">
    <property type="taxonomic scope" value="Eukaryota"/>
</dbReference>
<sequence length="467" mass="51633">MSSHPLDLADEKTDPVPPPEIVEAVEVSRDPKFERRTMLWVDLRILPILAIIQCFSTTEPHNLGSAYAAGLDKALHTVSGLSKLTKFLGIDRRRPIQHHHMHILRPPHSSDDQIRQLPSNMVLRWIGVRELMTSLILAWGAAQLGMGFVKNWQQLLITRLLLGIFGAPFNGVILFLVSSWYLRHEFQKRLAALAIVITLGTSFSPLLAYGLSLLDGKGGLEGWRWIFIVEGILTVVLGVLTFFFIPGFPDENKFLNAEQTAFVIKRINEDRGDALPDAITVRQVAVHLRDWTLWAYGIIALCSSMSGTVVVYFLPIILTGMGYDLKGTLLRAAAVAISGIPVACLLAYLADKLKHRGSFIIILALISTTGCVLTAWHPKAKIRFFGTFLINLGGLSAAPTIIAYGANNVVSHSKRAVQSLIAVLLSQLLVVTLSGLLMIRHAYWNRRALEGKLDKPLEGQPGFLYTL</sequence>
<feature type="transmembrane region" description="Helical" evidence="6">
    <location>
        <begin position="329"/>
        <end position="350"/>
    </location>
</feature>
<dbReference type="GO" id="GO:0022857">
    <property type="term" value="F:transmembrane transporter activity"/>
    <property type="evidence" value="ECO:0007669"/>
    <property type="project" value="InterPro"/>
</dbReference>
<evidence type="ECO:0000256" key="6">
    <source>
        <dbReference type="SAM" id="Phobius"/>
    </source>
</evidence>
<evidence type="ECO:0000256" key="4">
    <source>
        <dbReference type="ARBA" id="ARBA00022989"/>
    </source>
</evidence>
<feature type="transmembrane region" description="Helical" evidence="6">
    <location>
        <begin position="156"/>
        <end position="178"/>
    </location>
</feature>
<dbReference type="HOGENOM" id="CLU_001265_0_1_1"/>
<keyword evidence="4 6" id="KW-1133">Transmembrane helix</keyword>
<accession>A8P0R1</accession>
<dbReference type="PROSITE" id="PS50850">
    <property type="entry name" value="MFS"/>
    <property type="match status" value="1"/>
</dbReference>
<dbReference type="EMBL" id="AACS02000006">
    <property type="protein sequence ID" value="EAU83827.2"/>
    <property type="molecule type" value="Genomic_DNA"/>
</dbReference>
<dbReference type="Gene3D" id="1.20.1250.20">
    <property type="entry name" value="MFS general substrate transporter like domains"/>
    <property type="match status" value="2"/>
</dbReference>
<dbReference type="KEGG" id="cci:CC1G_09496"/>
<evidence type="ECO:0000256" key="2">
    <source>
        <dbReference type="ARBA" id="ARBA00022448"/>
    </source>
</evidence>
<feature type="transmembrane region" description="Helical" evidence="6">
    <location>
        <begin position="131"/>
        <end position="149"/>
    </location>
</feature>
<dbReference type="PANTHER" id="PTHR43791:SF3">
    <property type="entry name" value="MAJOR FACILITATOR SUPERFAMILY (MFS) PROFILE DOMAIN-CONTAINING PROTEIN"/>
    <property type="match status" value="1"/>
</dbReference>
<dbReference type="PANTHER" id="PTHR43791">
    <property type="entry name" value="PERMEASE-RELATED"/>
    <property type="match status" value="1"/>
</dbReference>
<feature type="transmembrane region" description="Helical" evidence="6">
    <location>
        <begin position="419"/>
        <end position="439"/>
    </location>
</feature>
<feature type="transmembrane region" description="Helical" evidence="6">
    <location>
        <begin position="293"/>
        <end position="317"/>
    </location>
</feature>
<evidence type="ECO:0000256" key="5">
    <source>
        <dbReference type="ARBA" id="ARBA00023136"/>
    </source>
</evidence>
<reference evidence="8 9" key="1">
    <citation type="journal article" date="2010" name="Proc. Natl. Acad. Sci. U.S.A.">
        <title>Insights into evolution of multicellular fungi from the assembled chromosomes of the mushroom Coprinopsis cinerea (Coprinus cinereus).</title>
        <authorList>
            <person name="Stajich J.E."/>
            <person name="Wilke S.K."/>
            <person name="Ahren D."/>
            <person name="Au C.H."/>
            <person name="Birren B.W."/>
            <person name="Borodovsky M."/>
            <person name="Burns C."/>
            <person name="Canback B."/>
            <person name="Casselton L.A."/>
            <person name="Cheng C.K."/>
            <person name="Deng J."/>
            <person name="Dietrich F.S."/>
            <person name="Fargo D.C."/>
            <person name="Farman M.L."/>
            <person name="Gathman A.C."/>
            <person name="Goldberg J."/>
            <person name="Guigo R."/>
            <person name="Hoegger P.J."/>
            <person name="Hooker J.B."/>
            <person name="Huggins A."/>
            <person name="James T.Y."/>
            <person name="Kamada T."/>
            <person name="Kilaru S."/>
            <person name="Kodira C."/>
            <person name="Kues U."/>
            <person name="Kupfer D."/>
            <person name="Kwan H.S."/>
            <person name="Lomsadze A."/>
            <person name="Li W."/>
            <person name="Lilly W.W."/>
            <person name="Ma L.J."/>
            <person name="Mackey A.J."/>
            <person name="Manning G."/>
            <person name="Martin F."/>
            <person name="Muraguchi H."/>
            <person name="Natvig D.O."/>
            <person name="Palmerini H."/>
            <person name="Ramesh M.A."/>
            <person name="Rehmeyer C.J."/>
            <person name="Roe B.A."/>
            <person name="Shenoy N."/>
            <person name="Stanke M."/>
            <person name="Ter-Hovhannisyan V."/>
            <person name="Tunlid A."/>
            <person name="Velagapudi R."/>
            <person name="Vision T.J."/>
            <person name="Zeng Q."/>
            <person name="Zolan M.E."/>
            <person name="Pukkila P.J."/>
        </authorList>
    </citation>
    <scope>NUCLEOTIDE SEQUENCE [LARGE SCALE GENOMIC DNA]</scope>
    <source>
        <strain evidence="9">Okayama-7 / 130 / ATCC MYA-4618 / FGSC 9003</strain>
    </source>
</reference>
<keyword evidence="2" id="KW-0813">Transport</keyword>
<dbReference type="AlphaFoldDB" id="A8P0R1"/>
<evidence type="ECO:0000256" key="1">
    <source>
        <dbReference type="ARBA" id="ARBA00004141"/>
    </source>
</evidence>
<dbReference type="OMA" id="YIFICEG"/>
<dbReference type="VEuPathDB" id="FungiDB:CC1G_09496"/>
<feature type="transmembrane region" description="Helical" evidence="6">
    <location>
        <begin position="356"/>
        <end position="376"/>
    </location>
</feature>
<dbReference type="RefSeq" id="XP_001837945.2">
    <property type="nucleotide sequence ID" value="XM_001837893.2"/>
</dbReference>
<gene>
    <name evidence="8" type="ORF">CC1G_09496</name>
</gene>
<dbReference type="GO" id="GO:0016020">
    <property type="term" value="C:membrane"/>
    <property type="evidence" value="ECO:0007669"/>
    <property type="project" value="UniProtKB-SubCell"/>
</dbReference>
<evidence type="ECO:0000259" key="7">
    <source>
        <dbReference type="PROSITE" id="PS50850"/>
    </source>
</evidence>
<name>A8P0R1_COPC7</name>
<keyword evidence="3 6" id="KW-0812">Transmembrane</keyword>
<proteinExistence type="predicted"/>